<dbReference type="OrthoDB" id="1589813at2759"/>
<comment type="caution">
    <text evidence="2">The sequence shown here is derived from an EMBL/GenBank/DDBJ whole genome shotgun (WGS) entry which is preliminary data.</text>
</comment>
<evidence type="ECO:0000256" key="1">
    <source>
        <dbReference type="SAM" id="Phobius"/>
    </source>
</evidence>
<keyword evidence="1" id="KW-1133">Transmembrane helix</keyword>
<keyword evidence="1" id="KW-0472">Membrane</keyword>
<reference evidence="3" key="1">
    <citation type="journal article" date="2016" name="Nature">
        <title>The genome of the seagrass Zostera marina reveals angiosperm adaptation to the sea.</title>
        <authorList>
            <person name="Olsen J.L."/>
            <person name="Rouze P."/>
            <person name="Verhelst B."/>
            <person name="Lin Y.-C."/>
            <person name="Bayer T."/>
            <person name="Collen J."/>
            <person name="Dattolo E."/>
            <person name="De Paoli E."/>
            <person name="Dittami S."/>
            <person name="Maumus F."/>
            <person name="Michel G."/>
            <person name="Kersting A."/>
            <person name="Lauritano C."/>
            <person name="Lohaus R."/>
            <person name="Toepel M."/>
            <person name="Tonon T."/>
            <person name="Vanneste K."/>
            <person name="Amirebrahimi M."/>
            <person name="Brakel J."/>
            <person name="Bostroem C."/>
            <person name="Chovatia M."/>
            <person name="Grimwood J."/>
            <person name="Jenkins J.W."/>
            <person name="Jueterbock A."/>
            <person name="Mraz A."/>
            <person name="Stam W.T."/>
            <person name="Tice H."/>
            <person name="Bornberg-Bauer E."/>
            <person name="Green P.J."/>
            <person name="Pearson G.A."/>
            <person name="Procaccini G."/>
            <person name="Duarte C.M."/>
            <person name="Schmutz J."/>
            <person name="Reusch T.B.H."/>
            <person name="Van de Peer Y."/>
        </authorList>
    </citation>
    <scope>NUCLEOTIDE SEQUENCE [LARGE SCALE GENOMIC DNA]</scope>
    <source>
        <strain evidence="3">cv. Finnish</strain>
    </source>
</reference>
<keyword evidence="3" id="KW-1185">Reference proteome</keyword>
<dbReference type="InterPro" id="IPR004158">
    <property type="entry name" value="DUF247_pln"/>
</dbReference>
<dbReference type="PANTHER" id="PTHR31170">
    <property type="entry name" value="BNAC04G53230D PROTEIN"/>
    <property type="match status" value="1"/>
</dbReference>
<evidence type="ECO:0000313" key="2">
    <source>
        <dbReference type="EMBL" id="KMZ56498.1"/>
    </source>
</evidence>
<proteinExistence type="predicted"/>
<feature type="transmembrane region" description="Helical" evidence="1">
    <location>
        <begin position="275"/>
        <end position="298"/>
    </location>
</feature>
<name>A0A0K9NIN8_ZOSMR</name>
<dbReference type="PANTHER" id="PTHR31170:SF25">
    <property type="entry name" value="BNAA09G04570D PROTEIN"/>
    <property type="match status" value="1"/>
</dbReference>
<dbReference type="Proteomes" id="UP000036987">
    <property type="component" value="Unassembled WGS sequence"/>
</dbReference>
<dbReference type="AlphaFoldDB" id="A0A0K9NIN8"/>
<feature type="transmembrane region" description="Helical" evidence="1">
    <location>
        <begin position="467"/>
        <end position="484"/>
    </location>
</feature>
<sequence>MFLFSDSVFVEFDGDIGLSAQINEFQNRSIKSENPMLCKIPNNFRANHEKEYEPEIIAIGPYHRNGGHLRQINSRLKYMEDMKLKFLIDLCKATANNNEDMTKEDVLKKITIAVQSKVSIAQMKYSESSFNMSSEDFVKMLILDGSFIVQLFIKRKETPYLEVPILKFIQNGHNSLDRDLILFENQIPFFILETIFGNCFSSLSEYSTLLDLALLFLCKHTITFQMLPNEYWREENPKRIDHLLHLSYICIVGRLSNEPENHVDETLLRNLFTKFINAMTSIPNILKLLLFLVIWPFLKCCTTHETPRMLSYKIPNATRLNEYGIKFQMKKIRCTDIFLDVSFKDGIMEIPYLIIENNTISKFRNLLALEQSCEKYGKKFTRYISFMNDLIDKDSDVVLLTNKNIIDNFLGSTKSLANMFIEMCEGLTFDPNNHYLIEMYKEINMHCNRPVNKWWAKLMHRYFNSPWSMISLFGVFFLLTFAHMDSRRGSRGRGRVQNINGSRERGRSRFPMPTMDFPPIMVSPLTFDCRDYIGSPNRCVPHRRSRYPVDGRNSKRLFLVIVSFEEFTMSIVLLQKSLTFRLRLWRSFHSEYQFPYKLWKVTHTRHSPTVEMSDSFDPSTIQCNQLGNVPKGKYDEENESSLRELNIDEVVRKVVEEYVPRVVVEVTNQEDVILSDVVVDSVETFETIVPVMVEGEIPLEGVPEDGEVGSDVVSEVCETIVLDVVEEEVPEDMIMSDAVEIASTLESSEFRRLSANVVIVSDSPVTKSRSKGMAEKRPLHSRKFEIIRSHSQLKKAKTVSDSKITQFYHFACLIQYRCRIATYMTAMKDAVFEKSVSERILGTPFGHFFQLEDL</sequence>
<organism evidence="2 3">
    <name type="scientific">Zostera marina</name>
    <name type="common">Eelgrass</name>
    <dbReference type="NCBI Taxonomy" id="29655"/>
    <lineage>
        <taxon>Eukaryota</taxon>
        <taxon>Viridiplantae</taxon>
        <taxon>Streptophyta</taxon>
        <taxon>Embryophyta</taxon>
        <taxon>Tracheophyta</taxon>
        <taxon>Spermatophyta</taxon>
        <taxon>Magnoliopsida</taxon>
        <taxon>Liliopsida</taxon>
        <taxon>Zosteraceae</taxon>
        <taxon>Zostera</taxon>
    </lineage>
</organism>
<gene>
    <name evidence="2" type="ORF">ZOSMA_94G00220</name>
</gene>
<keyword evidence="1" id="KW-0812">Transmembrane</keyword>
<protein>
    <submittedName>
        <fullName evidence="2">Uncharacterized protein</fullName>
    </submittedName>
</protein>
<accession>A0A0K9NIN8</accession>
<dbReference type="EMBL" id="LFYR01002171">
    <property type="protein sequence ID" value="KMZ56498.1"/>
    <property type="molecule type" value="Genomic_DNA"/>
</dbReference>
<evidence type="ECO:0000313" key="3">
    <source>
        <dbReference type="Proteomes" id="UP000036987"/>
    </source>
</evidence>
<dbReference type="Pfam" id="PF03140">
    <property type="entry name" value="DUF247"/>
    <property type="match status" value="1"/>
</dbReference>